<comment type="caution">
    <text evidence="1">The sequence shown here is derived from an EMBL/GenBank/DDBJ whole genome shotgun (WGS) entry which is preliminary data.</text>
</comment>
<organism evidence="1 2">
    <name type="scientific">Campylobacter hyointestinalis subsp. hyointestinalis</name>
    <dbReference type="NCBI Taxonomy" id="91352"/>
    <lineage>
        <taxon>Bacteria</taxon>
        <taxon>Pseudomonadati</taxon>
        <taxon>Campylobacterota</taxon>
        <taxon>Epsilonproteobacteria</taxon>
        <taxon>Campylobacterales</taxon>
        <taxon>Campylobacteraceae</taxon>
        <taxon>Campylobacter</taxon>
    </lineage>
</organism>
<dbReference type="EMBL" id="FAVC01000003">
    <property type="protein sequence ID" value="CUU91293.1"/>
    <property type="molecule type" value="Genomic_DNA"/>
</dbReference>
<evidence type="ECO:0000313" key="1">
    <source>
        <dbReference type="EMBL" id="CUU91293.1"/>
    </source>
</evidence>
<gene>
    <name evidence="1" type="ORF">ERS739223_01714</name>
</gene>
<name>A0A9W5AVF4_CAMHY</name>
<proteinExistence type="predicted"/>
<dbReference type="AlphaFoldDB" id="A0A9W5AVF4"/>
<protein>
    <submittedName>
        <fullName evidence="1">Uncharacterized protein</fullName>
    </submittedName>
</protein>
<evidence type="ECO:0000313" key="2">
    <source>
        <dbReference type="Proteomes" id="UP000052245"/>
    </source>
</evidence>
<reference evidence="1 2" key="1">
    <citation type="submission" date="2015-11" db="EMBL/GenBank/DDBJ databases">
        <authorList>
            <consortium name="Pathogen Informatics"/>
        </authorList>
    </citation>
    <scope>NUCLEOTIDE SEQUENCE [LARGE SCALE GENOMIC DNA]</scope>
    <source>
        <strain evidence="1 2">007A-0283</strain>
    </source>
</reference>
<accession>A0A9W5AVF4</accession>
<dbReference type="RefSeq" id="WP_258058529.1">
    <property type="nucleotide sequence ID" value="NZ_FAVC01000003.1"/>
</dbReference>
<dbReference type="Proteomes" id="UP000052245">
    <property type="component" value="Unassembled WGS sequence"/>
</dbReference>
<sequence length="44" mass="5169">MRNLENSILKLSEFNLQGFLVRFKKALEAFNTTMQTTIYKKGED</sequence>